<dbReference type="Pfam" id="PF24883">
    <property type="entry name" value="NPHP3_N"/>
    <property type="match status" value="1"/>
</dbReference>
<comment type="caution">
    <text evidence="4">The sequence shown here is derived from an EMBL/GenBank/DDBJ whole genome shotgun (WGS) entry which is preliminary data.</text>
</comment>
<dbReference type="AlphaFoldDB" id="A0AAX6MQ43"/>
<gene>
    <name evidence="4" type="ORF">Daesc_004259</name>
</gene>
<accession>A0AAX6MQ43</accession>
<evidence type="ECO:0000259" key="3">
    <source>
        <dbReference type="Pfam" id="PF25053"/>
    </source>
</evidence>
<evidence type="ECO:0000256" key="1">
    <source>
        <dbReference type="ARBA" id="ARBA00022737"/>
    </source>
</evidence>
<dbReference type="InterPro" id="IPR056884">
    <property type="entry name" value="NPHP3-like_N"/>
</dbReference>
<keyword evidence="1" id="KW-0677">Repeat</keyword>
<feature type="domain" description="DUF7791" evidence="3">
    <location>
        <begin position="542"/>
        <end position="676"/>
    </location>
</feature>
<evidence type="ECO:0008006" key="6">
    <source>
        <dbReference type="Google" id="ProtNLM"/>
    </source>
</evidence>
<protein>
    <recommendedName>
        <fullName evidence="6">NACHT domain-containing protein</fullName>
    </recommendedName>
</protein>
<dbReference type="Proteomes" id="UP001369815">
    <property type="component" value="Unassembled WGS sequence"/>
</dbReference>
<dbReference type="PANTHER" id="PTHR10039">
    <property type="entry name" value="AMELOGENIN"/>
    <property type="match status" value="1"/>
</dbReference>
<evidence type="ECO:0000313" key="4">
    <source>
        <dbReference type="EMBL" id="KAK6954292.1"/>
    </source>
</evidence>
<keyword evidence="5" id="KW-1185">Reference proteome</keyword>
<dbReference type="InterPro" id="IPR027417">
    <property type="entry name" value="P-loop_NTPase"/>
</dbReference>
<evidence type="ECO:0000259" key="2">
    <source>
        <dbReference type="Pfam" id="PF24883"/>
    </source>
</evidence>
<name>A0AAX6MQ43_9PEZI</name>
<dbReference type="Pfam" id="PF25053">
    <property type="entry name" value="DUF7791"/>
    <property type="match status" value="1"/>
</dbReference>
<sequence>MEPLTAIALAGNVLQFIEYTSALLSTSVEVYKSAAGTSDANLTLEKIYRHLSDLSSRLRVGGVSPRNSATESALRSIADHCDNDCIRILTALNNLRVGNGGHRVWKSFRVALKLAWKGEKEIKQLASQLKDRQMTMTLHICAISNEWLQDMNQKLQNLKEQNRRFQLQNSNRLEGVVTHLQEVKILLHNSELSRACHVFSAAEIDNLATKVSHVSIAERDFAKEQAILNSLDYGFRSARHENIIEAHKHTFDWIFEASDQEINDGKRFLKWIHSADGVFWISGKPGSGKSTLMKFLVDHAKTRKAVETWASPEKAVIASHFFWSAGISMQKSLQGLFQSLLYDIFIQCPELIAEVCPSRWKATNSPNADRQGWKLDELIRCLRGIKTNNISAHRFCFFIDGLDEFDGDYIEISQILIEIANSSKIKLCIASRPLNEFLDQFGTTKSSILSIHELTKRDILSYAQSRLQTHPRWSVLGLDIHAAQLFLEKIADIARGVFLWVTLVTQSLRNGLTNYDTMEDLNARLDSLPKSLEAFYKQMLDSVDPIYHRKSANLLQMQVQVHKCNAKPERLPWSMPWMIALLHEREYDNPDYAITMPKETITHTDIQSLREQATRRLNAKCHGILEIKGPTLEFIHRTALDYLKTPEMTEYIQNRSGRGFIASLSVLRAYVACLKTGIWEVVGNSSSILEDEDVIDYPPNFWVPLRYAESAKEEGADDAVVYLLIDYLDRLSMSMVRPKNETDIAGRTDIWITPLGELRGSLESSPFMRQILWTSLIVHEEAAPGVKYLFKKLSGNPDRFRQQHPRALLDLMDLSIQFFFPQGTIRILHTLLQNGYDPNSDILERRTIPLVRDCGPIVWVGDENSISISRGRRPITRSLEPVRISCWATLLIFSGISESFGPRRRIESAIHQHCKSDGNGFTYPGANALNHALGSDVFSLLLLYGADPNAHLTPLVTAWSDFLRFAIKNSSKIIAVDAYLNSLDDFFKHGADLGASTIGLTLRPGDTSSHLPLCMVTGWDIFCEALEDLTGSETKKELVFISKVTMRMIEQALIARWPVGRLPCIVKSVFPDTLLKPMLDMLGQAQVKGMSLEARGKRPLEEIVSTESKRLKLYAADITRS</sequence>
<evidence type="ECO:0000313" key="5">
    <source>
        <dbReference type="Proteomes" id="UP001369815"/>
    </source>
</evidence>
<organism evidence="4 5">
    <name type="scientific">Daldinia eschscholtzii</name>
    <dbReference type="NCBI Taxonomy" id="292717"/>
    <lineage>
        <taxon>Eukaryota</taxon>
        <taxon>Fungi</taxon>
        <taxon>Dikarya</taxon>
        <taxon>Ascomycota</taxon>
        <taxon>Pezizomycotina</taxon>
        <taxon>Sordariomycetes</taxon>
        <taxon>Xylariomycetidae</taxon>
        <taxon>Xylariales</taxon>
        <taxon>Hypoxylaceae</taxon>
        <taxon>Daldinia</taxon>
    </lineage>
</organism>
<proteinExistence type="predicted"/>
<feature type="domain" description="Nephrocystin 3-like N-terminal" evidence="2">
    <location>
        <begin position="262"/>
        <end position="432"/>
    </location>
</feature>
<dbReference type="InterPro" id="IPR056693">
    <property type="entry name" value="DUF7791"/>
</dbReference>
<dbReference type="PANTHER" id="PTHR10039:SF5">
    <property type="entry name" value="NACHT DOMAIN-CONTAINING PROTEIN"/>
    <property type="match status" value="1"/>
</dbReference>
<dbReference type="EMBL" id="JBANMG010000004">
    <property type="protein sequence ID" value="KAK6954292.1"/>
    <property type="molecule type" value="Genomic_DNA"/>
</dbReference>
<reference evidence="4 5" key="1">
    <citation type="journal article" date="2024" name="Front Chem Biol">
        <title>Unveiling the potential of Daldinia eschscholtzii MFLUCC 19-0629 through bioactivity and bioinformatics studies for enhanced sustainable agriculture production.</title>
        <authorList>
            <person name="Brooks S."/>
            <person name="Weaver J.A."/>
            <person name="Klomchit A."/>
            <person name="Alharthi S.A."/>
            <person name="Onlamun T."/>
            <person name="Nurani R."/>
            <person name="Vong T.K."/>
            <person name="Alberti F."/>
            <person name="Greco C."/>
        </authorList>
    </citation>
    <scope>NUCLEOTIDE SEQUENCE [LARGE SCALE GENOMIC DNA]</scope>
    <source>
        <strain evidence="4">MFLUCC 19-0629</strain>
    </source>
</reference>
<dbReference type="SUPFAM" id="SSF52540">
    <property type="entry name" value="P-loop containing nucleoside triphosphate hydrolases"/>
    <property type="match status" value="1"/>
</dbReference>
<dbReference type="Gene3D" id="3.40.50.300">
    <property type="entry name" value="P-loop containing nucleotide triphosphate hydrolases"/>
    <property type="match status" value="1"/>
</dbReference>